<sequence length="335" mass="36538">MSNELLEKVIRTTEVGSGGGGLLNPEQANRFIDYMWDATVLGSQVRTIRMRSTEQEIDKVGVGERLMRVATEAVDDGVNAGAVFTKISLTTKKLRLDWELSTESLEDNLEGEALEDHIARLMATQAGNDLEDVAINGDTAKTGDALLKAFDGWRKLAVAGGHVIDNYDGATAGGLDRGAANAALKAMPRKYMQRRNGLKFFAGSNLIQDYMYGLTQSASGIISLEQVAQGITQNGVRTEGPAGFNGPSIFGVPLQEVPLFDETMVGDYTGATGEHGDLWLTFPQNMLWGVKREIQVYREFKPKKDTIEYTMYCRVGTQIENADAFVVVKNVKVAA</sequence>
<keyword evidence="2" id="KW-1185">Reference proteome</keyword>
<dbReference type="Proteomes" id="UP000501266">
    <property type="component" value="Segment"/>
</dbReference>
<gene>
    <name evidence="1" type="primary">23</name>
    <name evidence="1" type="ORF">SEA_WAKANDA_23</name>
</gene>
<dbReference type="KEGG" id="vg:77927860"/>
<dbReference type="RefSeq" id="YP_010652106.1">
    <property type="nucleotide sequence ID" value="NC_070785.1"/>
</dbReference>
<proteinExistence type="predicted"/>
<reference evidence="1 2" key="1">
    <citation type="submission" date="2020-02" db="EMBL/GenBank/DDBJ databases">
        <authorList>
            <person name="Bullock J.N."/>
            <person name="Barnes M.L."/>
            <person name="Kankolongo K.M."/>
            <person name="Dejene B.A."/>
            <person name="Lindsay P.E."/>
            <person name="Bhuiyan S."/>
            <person name="Nayek S."/>
            <person name="Hughes L.E."/>
            <person name="Garlena R.A."/>
            <person name="Russell D.A."/>
            <person name="Pope W.H."/>
            <person name="Jacobs-Sera D."/>
            <person name="Hatfull G.F."/>
        </authorList>
    </citation>
    <scope>NUCLEOTIDE SEQUENCE [LARGE SCALE GENOMIC DNA]</scope>
</reference>
<evidence type="ECO:0000313" key="2">
    <source>
        <dbReference type="Proteomes" id="UP000501266"/>
    </source>
</evidence>
<accession>A0A6G8R1F9</accession>
<dbReference type="GeneID" id="77927860"/>
<organism evidence="1 2">
    <name type="scientific">Streptomyces phage Wakanda</name>
    <dbReference type="NCBI Taxonomy" id="2713267"/>
    <lineage>
        <taxon>Viruses</taxon>
        <taxon>Duplodnaviria</taxon>
        <taxon>Heunggongvirae</taxon>
        <taxon>Uroviricota</taxon>
        <taxon>Caudoviricetes</taxon>
        <taxon>Stanwilliamsviridae</taxon>
        <taxon>Loccivirinae</taxon>
        <taxon>Wakandavirus</taxon>
        <taxon>Wakandavirus wakanda</taxon>
    </lineage>
</organism>
<dbReference type="EMBL" id="MT024865">
    <property type="protein sequence ID" value="QIN94016.1"/>
    <property type="molecule type" value="Genomic_DNA"/>
</dbReference>
<protein>
    <submittedName>
        <fullName evidence="1">Major capsid protein</fullName>
    </submittedName>
</protein>
<evidence type="ECO:0000313" key="1">
    <source>
        <dbReference type="EMBL" id="QIN94016.1"/>
    </source>
</evidence>
<name>A0A6G8R1F9_9CAUD</name>
<dbReference type="SUPFAM" id="SSF56563">
    <property type="entry name" value="Major capsid protein gp5"/>
    <property type="match status" value="1"/>
</dbReference>